<dbReference type="PANTHER" id="PTHR10353">
    <property type="entry name" value="GLYCOSYL HYDROLASE"/>
    <property type="match status" value="1"/>
</dbReference>
<keyword evidence="6" id="KW-1185">Reference proteome</keyword>
<proteinExistence type="inferred from homology"/>
<evidence type="ECO:0000256" key="3">
    <source>
        <dbReference type="ARBA" id="ARBA00023295"/>
    </source>
</evidence>
<dbReference type="Proteomes" id="UP000677126">
    <property type="component" value="Chromosome"/>
</dbReference>
<evidence type="ECO:0000313" key="6">
    <source>
        <dbReference type="Proteomes" id="UP000677126"/>
    </source>
</evidence>
<organism evidence="5 6">
    <name type="scientific">Novosphingobium decolorationis</name>
    <dbReference type="NCBI Taxonomy" id="2698673"/>
    <lineage>
        <taxon>Bacteria</taxon>
        <taxon>Pseudomonadati</taxon>
        <taxon>Pseudomonadota</taxon>
        <taxon>Alphaproteobacteria</taxon>
        <taxon>Sphingomonadales</taxon>
        <taxon>Sphingomonadaceae</taxon>
        <taxon>Novosphingobium</taxon>
    </lineage>
</organism>
<dbReference type="GO" id="GO:0016787">
    <property type="term" value="F:hydrolase activity"/>
    <property type="evidence" value="ECO:0007669"/>
    <property type="project" value="UniProtKB-KW"/>
</dbReference>
<dbReference type="Pfam" id="PF00232">
    <property type="entry name" value="Glyco_hydro_1"/>
    <property type="match status" value="2"/>
</dbReference>
<dbReference type="RefSeq" id="WP_213501182.1">
    <property type="nucleotide sequence ID" value="NZ_CP054856.1"/>
</dbReference>
<sequence length="441" mass="47979">MHLKRRTLLTGALAGLVPGTVGRVSAASRRVFPEGFLWGAATAAYQVEGNNTNSDTWALEHADPTTFTEVSGDAANSFQLWPRDLDLVATLGLDTYRFSLEWARIEPARGQFSVAMLDHYKRIIEGCHARDITPVVTFNHFTTPIWFAANGGWSSPEAVDLFARFCEMAARHLADGMAVATTLNEPNLVGMLEVALPGGRGKQLMGPDKAMSEAVARRLGVDLFLAGNPIYVPDRHVVQANLIAGHKAGRAAIKSVRGDLPVGVSLAINDDQAIAGGEPLRDSMRRELYDPWLETARDDDFLGVQNYYRAVWGPDGKVPIPDDAIVNSSGSEIYAASLAGAVRYAYSRCPRPVFVTEHGVATDDDAQRAAFIPAALRALYGVMQEGIPLKGYLHWSLLDNYEWFHGYGPRYGLCDVDRTSFARTPKPSAHVLGALARANAV</sequence>
<reference evidence="5 6" key="1">
    <citation type="journal article" date="2021" name="Int. J. Syst. Evol. Microbiol.">
        <title>Novosphingobium decolorationis sp. nov., an aniline blue-decolourizing bacterium isolated from East Pacific sediment.</title>
        <authorList>
            <person name="Chen X."/>
            <person name="Dong B."/>
            <person name="Chen T."/>
            <person name="Ren N."/>
            <person name="Wang J."/>
            <person name="Xu Y."/>
            <person name="Yang J."/>
            <person name="Zhu S."/>
            <person name="Chen J."/>
        </authorList>
    </citation>
    <scope>NUCLEOTIDE SEQUENCE [LARGE SCALE GENOMIC DNA]</scope>
    <source>
        <strain evidence="5 6">502str22</strain>
    </source>
</reference>
<name>A0ABX8E8Y6_9SPHN</name>
<dbReference type="SUPFAM" id="SSF51445">
    <property type="entry name" value="(Trans)glycosidases"/>
    <property type="match status" value="1"/>
</dbReference>
<dbReference type="InterPro" id="IPR001360">
    <property type="entry name" value="Glyco_hydro_1"/>
</dbReference>
<dbReference type="PRINTS" id="PR00131">
    <property type="entry name" value="GLHYDRLASE1"/>
</dbReference>
<dbReference type="Gene3D" id="3.20.20.80">
    <property type="entry name" value="Glycosidases"/>
    <property type="match status" value="1"/>
</dbReference>
<keyword evidence="3" id="KW-0326">Glycosidase</keyword>
<comment type="similarity">
    <text evidence="1 4">Belongs to the glycosyl hydrolase 1 family.</text>
</comment>
<evidence type="ECO:0000256" key="2">
    <source>
        <dbReference type="ARBA" id="ARBA00022801"/>
    </source>
</evidence>
<evidence type="ECO:0000313" key="5">
    <source>
        <dbReference type="EMBL" id="QVM85650.1"/>
    </source>
</evidence>
<gene>
    <name evidence="5" type="ORF">HT578_19825</name>
</gene>
<evidence type="ECO:0000256" key="4">
    <source>
        <dbReference type="RuleBase" id="RU003690"/>
    </source>
</evidence>
<dbReference type="InterPro" id="IPR017853">
    <property type="entry name" value="GH"/>
</dbReference>
<dbReference type="PANTHER" id="PTHR10353:SF36">
    <property type="entry name" value="LP05116P"/>
    <property type="match status" value="1"/>
</dbReference>
<accession>A0ABX8E8Y6</accession>
<dbReference type="EMBL" id="CP054856">
    <property type="protein sequence ID" value="QVM85650.1"/>
    <property type="molecule type" value="Genomic_DNA"/>
</dbReference>
<keyword evidence="2 5" id="KW-0378">Hydrolase</keyword>
<protein>
    <submittedName>
        <fullName evidence="5">Glycoside hydrolase family 1 protein</fullName>
    </submittedName>
</protein>
<evidence type="ECO:0000256" key="1">
    <source>
        <dbReference type="ARBA" id="ARBA00010838"/>
    </source>
</evidence>